<reference evidence="1 2" key="1">
    <citation type="submission" date="2017-08" db="EMBL/GenBank/DDBJ databases">
        <title>Mesorhizobium wenxinae sp. nov., a novel rhizobial species isolated from root nodules of chickpea (Cicer arietinum L.).</title>
        <authorList>
            <person name="Zhang J."/>
        </authorList>
    </citation>
    <scope>NUCLEOTIDE SEQUENCE [LARGE SCALE GENOMIC DNA]</scope>
    <source>
        <strain evidence="2">WYCCWR 10019</strain>
    </source>
</reference>
<gene>
    <name evidence="1" type="ORF">CIT31_28030</name>
</gene>
<dbReference type="OrthoDB" id="5464981at2"/>
<evidence type="ECO:0000313" key="2">
    <source>
        <dbReference type="Proteomes" id="UP000215931"/>
    </source>
</evidence>
<evidence type="ECO:0000313" key="1">
    <source>
        <dbReference type="EMBL" id="PAP92350.1"/>
    </source>
</evidence>
<proteinExistence type="predicted"/>
<accession>A0A271K9L8</accession>
<dbReference type="Gene3D" id="2.40.128.90">
    <property type="entry name" value="OMPT-like"/>
    <property type="match status" value="1"/>
</dbReference>
<organism evidence="1 2">
    <name type="scientific">Mesorhizobium wenxiniae</name>
    <dbReference type="NCBI Taxonomy" id="2014805"/>
    <lineage>
        <taxon>Bacteria</taxon>
        <taxon>Pseudomonadati</taxon>
        <taxon>Pseudomonadota</taxon>
        <taxon>Alphaproteobacteria</taxon>
        <taxon>Hyphomicrobiales</taxon>
        <taxon>Phyllobacteriaceae</taxon>
        <taxon>Mesorhizobium</taxon>
    </lineage>
</organism>
<dbReference type="GO" id="GO:0006508">
    <property type="term" value="P:proteolysis"/>
    <property type="evidence" value="ECO:0007669"/>
    <property type="project" value="InterPro"/>
</dbReference>
<protein>
    <recommendedName>
        <fullName evidence="3">Omptin family outer membrane protease</fullName>
    </recommendedName>
</protein>
<comment type="caution">
    <text evidence="1">The sequence shown here is derived from an EMBL/GenBank/DDBJ whole genome shotgun (WGS) entry which is preliminary data.</text>
</comment>
<evidence type="ECO:0008006" key="3">
    <source>
        <dbReference type="Google" id="ProtNLM"/>
    </source>
</evidence>
<sequence>MDYEQRYFGLFLGAKATTTLGNLTLSGLLRSGFTVDASAVDHHWLREEGRGLRFEDDFFTVPFISAGAKIDYQMTDRASVFLAGNVDKYFRNKG</sequence>
<dbReference type="InterPro" id="IPR000036">
    <property type="entry name" value="Peptidase_A26_omptin"/>
</dbReference>
<dbReference type="GO" id="GO:0004190">
    <property type="term" value="F:aspartic-type endopeptidase activity"/>
    <property type="evidence" value="ECO:0007669"/>
    <property type="project" value="InterPro"/>
</dbReference>
<dbReference type="Proteomes" id="UP000215931">
    <property type="component" value="Unassembled WGS sequence"/>
</dbReference>
<dbReference type="AlphaFoldDB" id="A0A271K9L8"/>
<name>A0A271K9L8_9HYPH</name>
<dbReference type="GO" id="GO:0009279">
    <property type="term" value="C:cell outer membrane"/>
    <property type="evidence" value="ECO:0007669"/>
    <property type="project" value="InterPro"/>
</dbReference>
<dbReference type="EMBL" id="NPKH01000035">
    <property type="protein sequence ID" value="PAP92350.1"/>
    <property type="molecule type" value="Genomic_DNA"/>
</dbReference>
<dbReference type="Pfam" id="PF01278">
    <property type="entry name" value="Omptin"/>
    <property type="match status" value="1"/>
</dbReference>
<dbReference type="SUPFAM" id="SSF69917">
    <property type="entry name" value="OMPT-like"/>
    <property type="match status" value="1"/>
</dbReference>
<dbReference type="InterPro" id="IPR053724">
    <property type="entry name" value="OMP_A26_sf"/>
</dbReference>
<keyword evidence="2" id="KW-1185">Reference proteome</keyword>
<dbReference type="InterPro" id="IPR020080">
    <property type="entry name" value="OM_adhesin/peptidase_omptin"/>
</dbReference>